<sequence>MTIQERDVRGVLRRVTDDLVGPPTLLDDVRRGGRRRLRRRRAVLAAVCAVVVAVPVGGALHLADGGAVAEVASPLFDGPTRGDLAGDGRYLRQVRQAWRDGAGDTGSDVEGDPHVVWAGNTPAGPAAYVAQRATATGEVWEPAGERMIGYAAFVEPTADGPRVMTRETVTDAGSYGSWQAALLGPRRDVLVVLDAGKPVEFSPTFRYAADGRIERTFQRVKFRDGAAVLSVPPQRDRVTVALVRKPVSATTAVHIANAHDILLPDRQASPQRSVTYTLPGAERVWGDSPAAQVGRNVYGTEALAAYVDPGGMHREGESPHLVVYGATPDGRQLLLESHQYDDDPTRAIALLAHAGAPFQPVASGFIDWNAPLPVRLRLPDGQGVLVAAEGAALSYRVGAGEWHDAGRGAALLPADATEVRVTATGGTASTVRVDS</sequence>
<evidence type="ECO:0000313" key="3">
    <source>
        <dbReference type="Proteomes" id="UP001180973"/>
    </source>
</evidence>
<dbReference type="EMBL" id="JAVRFL010000016">
    <property type="protein sequence ID" value="MDT0530403.1"/>
    <property type="molecule type" value="Genomic_DNA"/>
</dbReference>
<feature type="transmembrane region" description="Helical" evidence="1">
    <location>
        <begin position="42"/>
        <end position="63"/>
    </location>
</feature>
<protein>
    <submittedName>
        <fullName evidence="2">Uncharacterized protein</fullName>
    </submittedName>
</protein>
<keyword evidence="1" id="KW-0812">Transmembrane</keyword>
<comment type="caution">
    <text evidence="2">The sequence shown here is derived from an EMBL/GenBank/DDBJ whole genome shotgun (WGS) entry which is preliminary data.</text>
</comment>
<accession>A0ABU2WWU6</accession>
<gene>
    <name evidence="2" type="ORF">RM555_15535</name>
</gene>
<evidence type="ECO:0000256" key="1">
    <source>
        <dbReference type="SAM" id="Phobius"/>
    </source>
</evidence>
<name>A0ABU2WWU6_9ACTN</name>
<keyword evidence="3" id="KW-1185">Reference proteome</keyword>
<proteinExistence type="predicted"/>
<dbReference type="RefSeq" id="WP_311412404.1">
    <property type="nucleotide sequence ID" value="NZ_JAVRFL010000016.1"/>
</dbReference>
<reference evidence="2" key="1">
    <citation type="submission" date="2023-09" db="EMBL/GenBank/DDBJ databases">
        <title>30 novel species of actinomycetes from the DSMZ collection.</title>
        <authorList>
            <person name="Nouioui I."/>
        </authorList>
    </citation>
    <scope>NUCLEOTIDE SEQUENCE</scope>
    <source>
        <strain evidence="2">DSM 115977</strain>
    </source>
</reference>
<dbReference type="Proteomes" id="UP001180973">
    <property type="component" value="Unassembled WGS sequence"/>
</dbReference>
<keyword evidence="1" id="KW-0472">Membrane</keyword>
<organism evidence="2 3">
    <name type="scientific">Micromonospora reichwaldensis</name>
    <dbReference type="NCBI Taxonomy" id="3075516"/>
    <lineage>
        <taxon>Bacteria</taxon>
        <taxon>Bacillati</taxon>
        <taxon>Actinomycetota</taxon>
        <taxon>Actinomycetes</taxon>
        <taxon>Micromonosporales</taxon>
        <taxon>Micromonosporaceae</taxon>
        <taxon>Micromonospora</taxon>
    </lineage>
</organism>
<evidence type="ECO:0000313" key="2">
    <source>
        <dbReference type="EMBL" id="MDT0530403.1"/>
    </source>
</evidence>
<keyword evidence="1" id="KW-1133">Transmembrane helix</keyword>